<dbReference type="RefSeq" id="XP_066913696.1">
    <property type="nucleotide sequence ID" value="XM_067057595.1"/>
</dbReference>
<sequence>MAGTACVIGAGMSGLAATKCLIDAGLEVTCYERDRFVGGRWNNENTNPIPRSTVTNLPSYMSCFSDFPMKKGTPLYFSANIYAEYFQDYAENFCLLPHINFEHKVLKVEFMNCPKNGWKVKFKNNEGDENTKLFDFMVISSGFYVLPYIPEKIASAIKGFTGNIVHSKDFKDAEGFRDKNVVVSGLGNTGGDISVESSKFSKSTCLSTSRGSYIISRIINNGTIPISASLNRLSAYTPSWLMKLIKENIIQKWSNHAGDMERWNLKPKNTLSVIINDELPYRVAFGKVKIRKEIIKTEGRSVYFNDGQVQEDVDTIVLCTGYTREYPFLDETILKPQRKGKFLPLYKGMFPVQHNECLAFVGMFSIFNSVAIGVEMQSRFIAERFKRNIKLPTEEEMAKEIQSHLQMFDDQFKGEAKELNLIMDPWAYYNELADQIGCRPSILQIMFSDPILFWHLWSRYSFHEFRLYGPNKWNGARDAIINSDELRYSFFKPS</sequence>
<dbReference type="GO" id="GO:0034899">
    <property type="term" value="F:trimethylamine monooxygenase activity"/>
    <property type="evidence" value="ECO:0007669"/>
    <property type="project" value="UniProtKB-EC"/>
</dbReference>
<dbReference type="GO" id="GO:0004499">
    <property type="term" value="F:N,N-dimethylaniline monooxygenase activity"/>
    <property type="evidence" value="ECO:0007669"/>
    <property type="project" value="UniProtKB-UniRule"/>
</dbReference>
<keyword evidence="12 18" id="KW-0472">Membrane</keyword>
<dbReference type="FunFam" id="3.50.50.60:FF:000159">
    <property type="entry name" value="Dimethylaniline monooxygenase [N-oxide-forming]"/>
    <property type="match status" value="1"/>
</dbReference>
<evidence type="ECO:0000256" key="18">
    <source>
        <dbReference type="PIRNR" id="PIRNR000332"/>
    </source>
</evidence>
<evidence type="ECO:0000256" key="2">
    <source>
        <dbReference type="ARBA" id="ARBA00004389"/>
    </source>
</evidence>
<dbReference type="GO" id="GO:0050660">
    <property type="term" value="F:flavin adenine dinucleotide binding"/>
    <property type="evidence" value="ECO:0007669"/>
    <property type="project" value="InterPro"/>
</dbReference>
<evidence type="ECO:0000256" key="15">
    <source>
        <dbReference type="ARBA" id="ARBA00048041"/>
    </source>
</evidence>
<keyword evidence="11 18" id="KW-0503">Monooxygenase</keyword>
<evidence type="ECO:0000256" key="7">
    <source>
        <dbReference type="ARBA" id="ARBA00022827"/>
    </source>
</evidence>
<dbReference type="EnsemblMetazoa" id="CLYHEMT013093.1">
    <property type="protein sequence ID" value="CLYHEMP013093.1"/>
    <property type="gene ID" value="CLYHEMG013093"/>
</dbReference>
<keyword evidence="5" id="KW-0812">Transmembrane</keyword>
<keyword evidence="8 18" id="KW-0521">NADP</keyword>
<evidence type="ECO:0000256" key="3">
    <source>
        <dbReference type="ARBA" id="ARBA00009183"/>
    </source>
</evidence>
<keyword evidence="6 18" id="KW-0256">Endoplasmic reticulum</keyword>
<comment type="catalytic activity">
    <reaction evidence="14">
        <text>hypotaurine + NADH + O2 + H(+) = taurine + NAD(+) + H2O</text>
        <dbReference type="Rhea" id="RHEA:74111"/>
        <dbReference type="ChEBI" id="CHEBI:15377"/>
        <dbReference type="ChEBI" id="CHEBI:15378"/>
        <dbReference type="ChEBI" id="CHEBI:15379"/>
        <dbReference type="ChEBI" id="CHEBI:57540"/>
        <dbReference type="ChEBI" id="CHEBI:57853"/>
        <dbReference type="ChEBI" id="CHEBI:57945"/>
        <dbReference type="ChEBI" id="CHEBI:507393"/>
        <dbReference type="EC" id="1.14.13.8"/>
    </reaction>
    <physiologicalReaction direction="left-to-right" evidence="14">
        <dbReference type="Rhea" id="RHEA:74112"/>
    </physiologicalReaction>
</comment>
<keyword evidence="21" id="KW-1185">Reference proteome</keyword>
<keyword evidence="9" id="KW-1133">Transmembrane helix</keyword>
<evidence type="ECO:0000256" key="5">
    <source>
        <dbReference type="ARBA" id="ARBA00022692"/>
    </source>
</evidence>
<evidence type="ECO:0000256" key="17">
    <source>
        <dbReference type="ARBA" id="ARBA00049443"/>
    </source>
</evidence>
<dbReference type="InterPro" id="IPR036188">
    <property type="entry name" value="FAD/NAD-bd_sf"/>
</dbReference>
<dbReference type="InterPro" id="IPR000960">
    <property type="entry name" value="Flavin_mOase"/>
</dbReference>
<dbReference type="InterPro" id="IPR050346">
    <property type="entry name" value="FMO-like"/>
</dbReference>
<dbReference type="Gene3D" id="3.50.50.60">
    <property type="entry name" value="FAD/NAD(P)-binding domain"/>
    <property type="match status" value="1"/>
</dbReference>
<comment type="catalytic activity">
    <reaction evidence="15">
        <text>hypotaurine + NADPH + O2 + H(+) = taurine + NADP(+) + H2O</text>
        <dbReference type="Rhea" id="RHEA:69819"/>
        <dbReference type="ChEBI" id="CHEBI:15377"/>
        <dbReference type="ChEBI" id="CHEBI:15378"/>
        <dbReference type="ChEBI" id="CHEBI:15379"/>
        <dbReference type="ChEBI" id="CHEBI:57783"/>
        <dbReference type="ChEBI" id="CHEBI:57853"/>
        <dbReference type="ChEBI" id="CHEBI:58349"/>
        <dbReference type="ChEBI" id="CHEBI:507393"/>
        <dbReference type="EC" id="1.14.13.8"/>
    </reaction>
    <physiologicalReaction direction="left-to-right" evidence="15">
        <dbReference type="Rhea" id="RHEA:69820"/>
    </physiologicalReaction>
</comment>
<reference evidence="20" key="1">
    <citation type="submission" date="2021-01" db="UniProtKB">
        <authorList>
            <consortium name="EnsemblMetazoa"/>
        </authorList>
    </citation>
    <scope>IDENTIFICATION</scope>
</reference>
<comment type="subcellular location">
    <subcellularLocation>
        <location evidence="2">Endoplasmic reticulum membrane</location>
        <topology evidence="2">Single-pass membrane protein</topology>
    </subcellularLocation>
</comment>
<evidence type="ECO:0000256" key="9">
    <source>
        <dbReference type="ARBA" id="ARBA00022989"/>
    </source>
</evidence>
<comment type="catalytic activity">
    <reaction evidence="16">
        <text>trimethylamine + NADPH + O2 = trimethylamine N-oxide + NADP(+) + H2O</text>
        <dbReference type="Rhea" id="RHEA:31979"/>
        <dbReference type="ChEBI" id="CHEBI:15377"/>
        <dbReference type="ChEBI" id="CHEBI:15379"/>
        <dbReference type="ChEBI" id="CHEBI:15724"/>
        <dbReference type="ChEBI" id="CHEBI:57783"/>
        <dbReference type="ChEBI" id="CHEBI:58349"/>
        <dbReference type="ChEBI" id="CHEBI:58389"/>
        <dbReference type="EC" id="1.14.13.148"/>
    </reaction>
    <physiologicalReaction direction="left-to-right" evidence="16">
        <dbReference type="Rhea" id="RHEA:31980"/>
    </physiologicalReaction>
</comment>
<evidence type="ECO:0000256" key="11">
    <source>
        <dbReference type="ARBA" id="ARBA00023033"/>
    </source>
</evidence>
<keyword evidence="4 18" id="KW-0285">Flavoprotein</keyword>
<dbReference type="EC" id="1.-.-.-" evidence="19"/>
<dbReference type="PIRSF" id="PIRSF000332">
    <property type="entry name" value="FMO"/>
    <property type="match status" value="1"/>
</dbReference>
<dbReference type="InterPro" id="IPR020946">
    <property type="entry name" value="Flavin_mOase-like"/>
</dbReference>
<evidence type="ECO:0000256" key="8">
    <source>
        <dbReference type="ARBA" id="ARBA00022857"/>
    </source>
</evidence>
<comment type="catalytic activity">
    <reaction evidence="17">
        <text>N,N-dimethylaniline + NADPH + O2 + H(+) = N,N-dimethylaniline N-oxide + NADP(+) + H2O</text>
        <dbReference type="Rhea" id="RHEA:24468"/>
        <dbReference type="ChEBI" id="CHEBI:15377"/>
        <dbReference type="ChEBI" id="CHEBI:15378"/>
        <dbReference type="ChEBI" id="CHEBI:15379"/>
        <dbReference type="ChEBI" id="CHEBI:16269"/>
        <dbReference type="ChEBI" id="CHEBI:17735"/>
        <dbReference type="ChEBI" id="CHEBI:57783"/>
        <dbReference type="ChEBI" id="CHEBI:58349"/>
        <dbReference type="EC" id="1.14.13.8"/>
    </reaction>
    <physiologicalReaction direction="left-to-right" evidence="17">
        <dbReference type="Rhea" id="RHEA:24469"/>
    </physiologicalReaction>
</comment>
<accession>A0A7M5WTZ3</accession>
<dbReference type="PANTHER" id="PTHR23023">
    <property type="entry name" value="DIMETHYLANILINE MONOOXYGENASE"/>
    <property type="match status" value="1"/>
</dbReference>
<proteinExistence type="inferred from homology"/>
<dbReference type="OrthoDB" id="66881at2759"/>
<dbReference type="PRINTS" id="PR00370">
    <property type="entry name" value="FMOXYGENASE"/>
</dbReference>
<keyword evidence="7 18" id="KW-0274">FAD</keyword>
<comment type="function">
    <text evidence="13">Broad spectrum monooxygenase that catalyzes the oxygenation of a wide variety of nitrogen- and sulfur-containing compounds including xenobiotics. Catalyzes the S-oxygenation of hypotaurine to produce taurine, an organic osmolyte involved in cell volume regulation as well as a variety of cytoprotective and developmental processes. In vitro, catalyzes the N-oxygenation of trimethylamine (TMA) to produce trimethylamine N-oxide (TMAO) and could therefore participate to the detoxification of this compound that is generated by the action of gut microbiota from dietary precursors such as choline, choline containing compounds, betaine or L-carnitine.</text>
</comment>
<evidence type="ECO:0000256" key="1">
    <source>
        <dbReference type="ARBA" id="ARBA00001974"/>
    </source>
</evidence>
<dbReference type="GO" id="GO:0005789">
    <property type="term" value="C:endoplasmic reticulum membrane"/>
    <property type="evidence" value="ECO:0007669"/>
    <property type="project" value="UniProtKB-SubCell"/>
</dbReference>
<evidence type="ECO:0000256" key="14">
    <source>
        <dbReference type="ARBA" id="ARBA00047338"/>
    </source>
</evidence>
<comment type="cofactor">
    <cofactor evidence="1 18 19">
        <name>FAD</name>
        <dbReference type="ChEBI" id="CHEBI:57692"/>
    </cofactor>
</comment>
<keyword evidence="10 18" id="KW-0560">Oxidoreductase</keyword>
<evidence type="ECO:0000256" key="19">
    <source>
        <dbReference type="RuleBase" id="RU361177"/>
    </source>
</evidence>
<dbReference type="AlphaFoldDB" id="A0A7M5WTZ3"/>
<protein>
    <recommendedName>
        <fullName evidence="19">Flavin-containing monooxygenase</fullName>
        <ecNumber evidence="19">1.-.-.-</ecNumber>
    </recommendedName>
</protein>
<evidence type="ECO:0000256" key="13">
    <source>
        <dbReference type="ARBA" id="ARBA00045957"/>
    </source>
</evidence>
<dbReference type="Pfam" id="PF00743">
    <property type="entry name" value="FMO-like"/>
    <property type="match status" value="1"/>
</dbReference>
<evidence type="ECO:0000256" key="16">
    <source>
        <dbReference type="ARBA" id="ARBA00048088"/>
    </source>
</evidence>
<dbReference type="SUPFAM" id="SSF51905">
    <property type="entry name" value="FAD/NAD(P)-binding domain"/>
    <property type="match status" value="2"/>
</dbReference>
<comment type="similarity">
    <text evidence="3 18 19">Belongs to the FMO family.</text>
</comment>
<dbReference type="GO" id="GO:0050661">
    <property type="term" value="F:NADP binding"/>
    <property type="evidence" value="ECO:0007669"/>
    <property type="project" value="InterPro"/>
</dbReference>
<dbReference type="GeneID" id="136800981"/>
<dbReference type="Proteomes" id="UP000594262">
    <property type="component" value="Unplaced"/>
</dbReference>
<evidence type="ECO:0000256" key="10">
    <source>
        <dbReference type="ARBA" id="ARBA00023002"/>
    </source>
</evidence>
<evidence type="ECO:0000313" key="21">
    <source>
        <dbReference type="Proteomes" id="UP000594262"/>
    </source>
</evidence>
<evidence type="ECO:0000256" key="4">
    <source>
        <dbReference type="ARBA" id="ARBA00022630"/>
    </source>
</evidence>
<evidence type="ECO:0000256" key="12">
    <source>
        <dbReference type="ARBA" id="ARBA00023136"/>
    </source>
</evidence>
<name>A0A7M5WTZ3_9CNID</name>
<evidence type="ECO:0000256" key="6">
    <source>
        <dbReference type="ARBA" id="ARBA00022824"/>
    </source>
</evidence>
<evidence type="ECO:0000313" key="20">
    <source>
        <dbReference type="EnsemblMetazoa" id="CLYHEMP013093.1"/>
    </source>
</evidence>
<organism evidence="20 21">
    <name type="scientific">Clytia hemisphaerica</name>
    <dbReference type="NCBI Taxonomy" id="252671"/>
    <lineage>
        <taxon>Eukaryota</taxon>
        <taxon>Metazoa</taxon>
        <taxon>Cnidaria</taxon>
        <taxon>Hydrozoa</taxon>
        <taxon>Hydroidolina</taxon>
        <taxon>Leptothecata</taxon>
        <taxon>Obeliida</taxon>
        <taxon>Clytiidae</taxon>
        <taxon>Clytia</taxon>
    </lineage>
</organism>